<reference evidence="1" key="2">
    <citation type="submission" date="2020-11" db="EMBL/GenBank/DDBJ databases">
        <authorList>
            <person name="McCartney M.A."/>
            <person name="Auch B."/>
            <person name="Kono T."/>
            <person name="Mallez S."/>
            <person name="Becker A."/>
            <person name="Gohl D.M."/>
            <person name="Silverstein K.A.T."/>
            <person name="Koren S."/>
            <person name="Bechman K.B."/>
            <person name="Herman A."/>
            <person name="Abrahante J.E."/>
            <person name="Garbe J."/>
        </authorList>
    </citation>
    <scope>NUCLEOTIDE SEQUENCE</scope>
    <source>
        <strain evidence="1">Duluth1</strain>
        <tissue evidence="1">Whole animal</tissue>
    </source>
</reference>
<reference evidence="1" key="1">
    <citation type="journal article" date="2019" name="bioRxiv">
        <title>The Genome of the Zebra Mussel, Dreissena polymorpha: A Resource for Invasive Species Research.</title>
        <authorList>
            <person name="McCartney M.A."/>
            <person name="Auch B."/>
            <person name="Kono T."/>
            <person name="Mallez S."/>
            <person name="Zhang Y."/>
            <person name="Obille A."/>
            <person name="Becker A."/>
            <person name="Abrahante J.E."/>
            <person name="Garbe J."/>
            <person name="Badalamenti J.P."/>
            <person name="Herman A."/>
            <person name="Mangelson H."/>
            <person name="Liachko I."/>
            <person name="Sullivan S."/>
            <person name="Sone E.D."/>
            <person name="Koren S."/>
            <person name="Silverstein K.A.T."/>
            <person name="Beckman K.B."/>
            <person name="Gohl D.M."/>
        </authorList>
    </citation>
    <scope>NUCLEOTIDE SEQUENCE</scope>
    <source>
        <strain evidence="1">Duluth1</strain>
        <tissue evidence="1">Whole animal</tissue>
    </source>
</reference>
<sequence length="69" mass="7483">MVIGSFIGGTGLKNIPVLVTAHGENASVHIITSIHSQLKAQMSQIYSDIQTLLDQSEELYSSRLGAKQR</sequence>
<dbReference type="AlphaFoldDB" id="A0A9D4JRH3"/>
<proteinExistence type="predicted"/>
<evidence type="ECO:0000313" key="1">
    <source>
        <dbReference type="EMBL" id="KAH3818103.1"/>
    </source>
</evidence>
<dbReference type="Proteomes" id="UP000828390">
    <property type="component" value="Unassembled WGS sequence"/>
</dbReference>
<comment type="caution">
    <text evidence="1">The sequence shown here is derived from an EMBL/GenBank/DDBJ whole genome shotgun (WGS) entry which is preliminary data.</text>
</comment>
<protein>
    <submittedName>
        <fullName evidence="1">Uncharacterized protein</fullName>
    </submittedName>
</protein>
<gene>
    <name evidence="1" type="ORF">DPMN_119699</name>
</gene>
<organism evidence="1 2">
    <name type="scientific">Dreissena polymorpha</name>
    <name type="common">Zebra mussel</name>
    <name type="synonym">Mytilus polymorpha</name>
    <dbReference type="NCBI Taxonomy" id="45954"/>
    <lineage>
        <taxon>Eukaryota</taxon>
        <taxon>Metazoa</taxon>
        <taxon>Spiralia</taxon>
        <taxon>Lophotrochozoa</taxon>
        <taxon>Mollusca</taxon>
        <taxon>Bivalvia</taxon>
        <taxon>Autobranchia</taxon>
        <taxon>Heteroconchia</taxon>
        <taxon>Euheterodonta</taxon>
        <taxon>Imparidentia</taxon>
        <taxon>Neoheterodontei</taxon>
        <taxon>Myida</taxon>
        <taxon>Dreissenoidea</taxon>
        <taxon>Dreissenidae</taxon>
        <taxon>Dreissena</taxon>
    </lineage>
</organism>
<dbReference type="EMBL" id="JAIWYP010000005">
    <property type="protein sequence ID" value="KAH3818103.1"/>
    <property type="molecule type" value="Genomic_DNA"/>
</dbReference>
<name>A0A9D4JRH3_DREPO</name>
<keyword evidence="2" id="KW-1185">Reference proteome</keyword>
<accession>A0A9D4JRH3</accession>
<evidence type="ECO:0000313" key="2">
    <source>
        <dbReference type="Proteomes" id="UP000828390"/>
    </source>
</evidence>